<proteinExistence type="predicted"/>
<dbReference type="GO" id="GO:0003824">
    <property type="term" value="F:catalytic activity"/>
    <property type="evidence" value="ECO:0007669"/>
    <property type="project" value="InterPro"/>
</dbReference>
<dbReference type="SUPFAM" id="SSF56529">
    <property type="entry name" value="FAH"/>
    <property type="match status" value="1"/>
</dbReference>
<accession>A0A380HAX7</accession>
<reference evidence="1 2" key="1">
    <citation type="submission" date="2018-06" db="EMBL/GenBank/DDBJ databases">
        <authorList>
            <consortium name="Pathogen Informatics"/>
            <person name="Doyle S."/>
        </authorList>
    </citation>
    <scope>NUCLEOTIDE SEQUENCE [LARGE SCALE GENOMIC DNA]</scope>
    <source>
        <strain evidence="1 2">NCTC11807</strain>
    </source>
</reference>
<evidence type="ECO:0000313" key="2">
    <source>
        <dbReference type="Proteomes" id="UP000255425"/>
    </source>
</evidence>
<protein>
    <submittedName>
        <fullName evidence="1">2-oxo-hepta-3-ene-1,7-dioate hydratase</fullName>
    </submittedName>
</protein>
<keyword evidence="2" id="KW-1185">Reference proteome</keyword>
<dbReference type="EMBL" id="UHDZ01000001">
    <property type="protein sequence ID" value="SUM74527.1"/>
    <property type="molecule type" value="Genomic_DNA"/>
</dbReference>
<name>A0A380HAX7_9STAP</name>
<sequence>MTSKTTQSIAQTDEPAYGTILSNKIIKGNKNVSLSQLFTPLLEPEIIFIVKEDLPYDADLQTIILNTQIAAGIGCKI</sequence>
<evidence type="ECO:0000313" key="1">
    <source>
        <dbReference type="EMBL" id="SUM74527.1"/>
    </source>
</evidence>
<dbReference type="InterPro" id="IPR036663">
    <property type="entry name" value="Fumarylacetoacetase_C_sf"/>
</dbReference>
<dbReference type="AlphaFoldDB" id="A0A380HAX7"/>
<organism evidence="1 2">
    <name type="scientific">Staphylococcus saccharolyticus</name>
    <dbReference type="NCBI Taxonomy" id="33028"/>
    <lineage>
        <taxon>Bacteria</taxon>
        <taxon>Bacillati</taxon>
        <taxon>Bacillota</taxon>
        <taxon>Bacilli</taxon>
        <taxon>Bacillales</taxon>
        <taxon>Staphylococcaceae</taxon>
        <taxon>Staphylococcus</taxon>
    </lineage>
</organism>
<dbReference type="Proteomes" id="UP000255425">
    <property type="component" value="Unassembled WGS sequence"/>
</dbReference>
<dbReference type="Gene3D" id="3.90.850.10">
    <property type="entry name" value="Fumarylacetoacetase-like, C-terminal domain"/>
    <property type="match status" value="1"/>
</dbReference>
<gene>
    <name evidence="1" type="ORF">NCTC11807_02654</name>
</gene>